<evidence type="ECO:0000256" key="2">
    <source>
        <dbReference type="ARBA" id="ARBA00022490"/>
    </source>
</evidence>
<evidence type="ECO:0000313" key="8">
    <source>
        <dbReference type="EMBL" id="KAJ8361838.1"/>
    </source>
</evidence>
<dbReference type="InterPro" id="IPR051261">
    <property type="entry name" value="NLR"/>
</dbReference>
<evidence type="ECO:0000256" key="3">
    <source>
        <dbReference type="ARBA" id="ARBA00022614"/>
    </source>
</evidence>
<evidence type="ECO:0000259" key="7">
    <source>
        <dbReference type="SMART" id="SM01289"/>
    </source>
</evidence>
<feature type="non-terminal residue" evidence="8">
    <location>
        <position position="347"/>
    </location>
</feature>
<sequence length="347" mass="38687">MRGKSSLADLGDSVILLRCCICQFASTLDSNAGSTQTGVYDGWTDLGDSGRPEKEHFEKFTLYLNKVELEGCRPIPQGRLEDQTRPGVVTLMEGYYGDKMVNITHEILKNIPRIDLIEKYGLEKSVESRGGQTVRKRMHSSSSGAAGSDVSPERKRRVMEPGSETEQEGRPSRSKAASPLSSSHQGPDTGNSKLAQRIKVKQKLSLEDKYKDTPEGFEDSGERNPLNNIYTEVNIIEGDSKGVNNEHEVRQIETASRKQRKRDTHIKCNNIFKPLPGQTITIRKVLMKGIAGIGKTISVQKFVLDWATGGANQDVDFMFVLPFRELNLIKGEYSLLGLLQEFHPETE</sequence>
<feature type="compositionally biased region" description="Low complexity" evidence="5">
    <location>
        <begin position="174"/>
        <end position="183"/>
    </location>
</feature>
<evidence type="ECO:0000256" key="1">
    <source>
        <dbReference type="ARBA" id="ARBA00004496"/>
    </source>
</evidence>
<keyword evidence="3" id="KW-0433">Leucine-rich repeat</keyword>
<proteinExistence type="predicted"/>
<dbReference type="InterPro" id="IPR029495">
    <property type="entry name" value="NACHT-assoc"/>
</dbReference>
<feature type="compositionally biased region" description="Basic and acidic residues" evidence="5">
    <location>
        <begin position="205"/>
        <end position="214"/>
    </location>
</feature>
<evidence type="ECO:0000256" key="5">
    <source>
        <dbReference type="SAM" id="MobiDB-lite"/>
    </source>
</evidence>
<feature type="region of interest" description="Disordered" evidence="5">
    <location>
        <begin position="125"/>
        <end position="196"/>
    </location>
</feature>
<gene>
    <name evidence="8" type="ORF">AAFF_G00417390</name>
</gene>
<dbReference type="InterPro" id="IPR011029">
    <property type="entry name" value="DEATH-like_dom_sf"/>
</dbReference>
<dbReference type="Pfam" id="PF05729">
    <property type="entry name" value="NACHT"/>
    <property type="match status" value="1"/>
</dbReference>
<feature type="domain" description="Pyrin" evidence="7">
    <location>
        <begin position="35"/>
        <end position="124"/>
    </location>
</feature>
<dbReference type="Proteomes" id="UP001221898">
    <property type="component" value="Unassembled WGS sequence"/>
</dbReference>
<comment type="subcellular location">
    <subcellularLocation>
        <location evidence="1">Cytoplasm</location>
    </subcellularLocation>
</comment>
<accession>A0AAD7R3J2</accession>
<dbReference type="PANTHER" id="PTHR24106">
    <property type="entry name" value="NACHT, LRR AND CARD DOMAINS-CONTAINING"/>
    <property type="match status" value="1"/>
</dbReference>
<dbReference type="SUPFAM" id="SSF47986">
    <property type="entry name" value="DEATH domain"/>
    <property type="match status" value="1"/>
</dbReference>
<feature type="domain" description="FISNA" evidence="6">
    <location>
        <begin position="201"/>
        <end position="273"/>
    </location>
</feature>
<dbReference type="Gene3D" id="1.10.533.10">
    <property type="entry name" value="Death Domain, Fas"/>
    <property type="match status" value="1"/>
</dbReference>
<evidence type="ECO:0000256" key="4">
    <source>
        <dbReference type="ARBA" id="ARBA00022737"/>
    </source>
</evidence>
<dbReference type="InterPro" id="IPR027417">
    <property type="entry name" value="P-loop_NTPase"/>
</dbReference>
<dbReference type="GO" id="GO:0005737">
    <property type="term" value="C:cytoplasm"/>
    <property type="evidence" value="ECO:0007669"/>
    <property type="project" value="UniProtKB-SubCell"/>
</dbReference>
<feature type="region of interest" description="Disordered" evidence="5">
    <location>
        <begin position="205"/>
        <end position="224"/>
    </location>
</feature>
<feature type="compositionally biased region" description="Polar residues" evidence="5">
    <location>
        <begin position="184"/>
        <end position="194"/>
    </location>
</feature>
<name>A0AAD7R3J2_9TELE</name>
<keyword evidence="2" id="KW-0963">Cytoplasm</keyword>
<dbReference type="InterPro" id="IPR004020">
    <property type="entry name" value="DAPIN"/>
</dbReference>
<dbReference type="Pfam" id="PF14484">
    <property type="entry name" value="FISNA"/>
    <property type="match status" value="1"/>
</dbReference>
<evidence type="ECO:0008006" key="10">
    <source>
        <dbReference type="Google" id="ProtNLM"/>
    </source>
</evidence>
<comment type="caution">
    <text evidence="8">The sequence shown here is derived from an EMBL/GenBank/DDBJ whole genome shotgun (WGS) entry which is preliminary data.</text>
</comment>
<dbReference type="EMBL" id="JAINUG010000869">
    <property type="protein sequence ID" value="KAJ8361838.1"/>
    <property type="molecule type" value="Genomic_DNA"/>
</dbReference>
<reference evidence="8" key="1">
    <citation type="journal article" date="2023" name="Science">
        <title>Genome structures resolve the early diversification of teleost fishes.</title>
        <authorList>
            <person name="Parey E."/>
            <person name="Louis A."/>
            <person name="Montfort J."/>
            <person name="Bouchez O."/>
            <person name="Roques C."/>
            <person name="Iampietro C."/>
            <person name="Lluch J."/>
            <person name="Castinel A."/>
            <person name="Donnadieu C."/>
            <person name="Desvignes T."/>
            <person name="Floi Bucao C."/>
            <person name="Jouanno E."/>
            <person name="Wen M."/>
            <person name="Mejri S."/>
            <person name="Dirks R."/>
            <person name="Jansen H."/>
            <person name="Henkel C."/>
            <person name="Chen W.J."/>
            <person name="Zahm M."/>
            <person name="Cabau C."/>
            <person name="Klopp C."/>
            <person name="Thompson A.W."/>
            <person name="Robinson-Rechavi M."/>
            <person name="Braasch I."/>
            <person name="Lecointre G."/>
            <person name="Bobe J."/>
            <person name="Postlethwait J.H."/>
            <person name="Berthelot C."/>
            <person name="Roest Crollius H."/>
            <person name="Guiguen Y."/>
        </authorList>
    </citation>
    <scope>NUCLEOTIDE SEQUENCE</scope>
    <source>
        <strain evidence="8">NC1722</strain>
    </source>
</reference>
<organism evidence="8 9">
    <name type="scientific">Aldrovandia affinis</name>
    <dbReference type="NCBI Taxonomy" id="143900"/>
    <lineage>
        <taxon>Eukaryota</taxon>
        <taxon>Metazoa</taxon>
        <taxon>Chordata</taxon>
        <taxon>Craniata</taxon>
        <taxon>Vertebrata</taxon>
        <taxon>Euteleostomi</taxon>
        <taxon>Actinopterygii</taxon>
        <taxon>Neopterygii</taxon>
        <taxon>Teleostei</taxon>
        <taxon>Notacanthiformes</taxon>
        <taxon>Halosauridae</taxon>
        <taxon>Aldrovandia</taxon>
    </lineage>
</organism>
<dbReference type="SMART" id="SM01288">
    <property type="entry name" value="FISNA"/>
    <property type="match status" value="1"/>
</dbReference>
<dbReference type="InterPro" id="IPR007111">
    <property type="entry name" value="NACHT_NTPase"/>
</dbReference>
<dbReference type="Pfam" id="PF02758">
    <property type="entry name" value="PYRIN"/>
    <property type="match status" value="1"/>
</dbReference>
<protein>
    <recommendedName>
        <fullName evidence="10">NACHT-associated domain-containing protein</fullName>
    </recommendedName>
</protein>
<dbReference type="SMART" id="SM01289">
    <property type="entry name" value="PYRIN"/>
    <property type="match status" value="1"/>
</dbReference>
<keyword evidence="4" id="KW-0677">Repeat</keyword>
<evidence type="ECO:0000259" key="6">
    <source>
        <dbReference type="SMART" id="SM01288"/>
    </source>
</evidence>
<dbReference type="AlphaFoldDB" id="A0AAD7R3J2"/>
<evidence type="ECO:0000313" key="9">
    <source>
        <dbReference type="Proteomes" id="UP001221898"/>
    </source>
</evidence>
<dbReference type="Gene3D" id="3.40.50.300">
    <property type="entry name" value="P-loop containing nucleotide triphosphate hydrolases"/>
    <property type="match status" value="1"/>
</dbReference>
<keyword evidence="9" id="KW-1185">Reference proteome</keyword>